<sequence>MATVIIETMTPESYEPPPMSAIDLATTQVMIGDNAKSYNVYKALLCASSKNFNAALNGQFRDGQLNELKLDDIQEEVFEDYVDWLFAGKICFTQRAAGMRLWDLYIFADRFHIPQLKRDAVNYVHNANRPPSLHFVKRAFNELPDKSPIRSILIDVYAKYWDPELEEDKTKTREEMQMLPAAFLGPVLIEVYKRLEHPYQNEDLDLCMYHEHPNDAQVQACRAKRAGAKNEIPRPVGQVDLGDPLNG</sequence>
<dbReference type="AlphaFoldDB" id="A0A9P4IFJ7"/>
<dbReference type="InterPro" id="IPR000210">
    <property type="entry name" value="BTB/POZ_dom"/>
</dbReference>
<evidence type="ECO:0000313" key="3">
    <source>
        <dbReference type="Proteomes" id="UP000799772"/>
    </source>
</evidence>
<dbReference type="Gene3D" id="3.30.710.10">
    <property type="entry name" value="Potassium Channel Kv1.1, Chain A"/>
    <property type="match status" value="1"/>
</dbReference>
<organism evidence="2 3">
    <name type="scientific">Rhizodiscina lignyota</name>
    <dbReference type="NCBI Taxonomy" id="1504668"/>
    <lineage>
        <taxon>Eukaryota</taxon>
        <taxon>Fungi</taxon>
        <taxon>Dikarya</taxon>
        <taxon>Ascomycota</taxon>
        <taxon>Pezizomycotina</taxon>
        <taxon>Dothideomycetes</taxon>
        <taxon>Pleosporomycetidae</taxon>
        <taxon>Aulographales</taxon>
        <taxon>Rhizodiscinaceae</taxon>
        <taxon>Rhizodiscina</taxon>
    </lineage>
</organism>
<dbReference type="PROSITE" id="PS50097">
    <property type="entry name" value="BTB"/>
    <property type="match status" value="1"/>
</dbReference>
<dbReference type="OrthoDB" id="194443at2759"/>
<dbReference type="EMBL" id="ML978124">
    <property type="protein sequence ID" value="KAF2100836.1"/>
    <property type="molecule type" value="Genomic_DNA"/>
</dbReference>
<dbReference type="PANTHER" id="PTHR47843:SF2">
    <property type="entry name" value="BTB DOMAIN-CONTAINING PROTEIN"/>
    <property type="match status" value="1"/>
</dbReference>
<dbReference type="Proteomes" id="UP000799772">
    <property type="component" value="Unassembled WGS sequence"/>
</dbReference>
<dbReference type="PANTHER" id="PTHR47843">
    <property type="entry name" value="BTB DOMAIN-CONTAINING PROTEIN-RELATED"/>
    <property type="match status" value="1"/>
</dbReference>
<accession>A0A9P4IFJ7</accession>
<dbReference type="InterPro" id="IPR011333">
    <property type="entry name" value="SKP1/BTB/POZ_sf"/>
</dbReference>
<proteinExistence type="predicted"/>
<keyword evidence="3" id="KW-1185">Reference proteome</keyword>
<dbReference type="Pfam" id="PF00651">
    <property type="entry name" value="BTB"/>
    <property type="match status" value="1"/>
</dbReference>
<protein>
    <recommendedName>
        <fullName evidence="1">BTB domain-containing protein</fullName>
    </recommendedName>
</protein>
<comment type="caution">
    <text evidence="2">The sequence shown here is derived from an EMBL/GenBank/DDBJ whole genome shotgun (WGS) entry which is preliminary data.</text>
</comment>
<gene>
    <name evidence="2" type="ORF">NA57DRAFT_74435</name>
</gene>
<evidence type="ECO:0000313" key="2">
    <source>
        <dbReference type="EMBL" id="KAF2100836.1"/>
    </source>
</evidence>
<feature type="domain" description="BTB" evidence="1">
    <location>
        <begin position="27"/>
        <end position="94"/>
    </location>
</feature>
<evidence type="ECO:0000259" key="1">
    <source>
        <dbReference type="PROSITE" id="PS50097"/>
    </source>
</evidence>
<dbReference type="SUPFAM" id="SSF54695">
    <property type="entry name" value="POZ domain"/>
    <property type="match status" value="1"/>
</dbReference>
<name>A0A9P4IFJ7_9PEZI</name>
<reference evidence="2" key="1">
    <citation type="journal article" date="2020" name="Stud. Mycol.">
        <title>101 Dothideomycetes genomes: a test case for predicting lifestyles and emergence of pathogens.</title>
        <authorList>
            <person name="Haridas S."/>
            <person name="Albert R."/>
            <person name="Binder M."/>
            <person name="Bloem J."/>
            <person name="Labutti K."/>
            <person name="Salamov A."/>
            <person name="Andreopoulos B."/>
            <person name="Baker S."/>
            <person name="Barry K."/>
            <person name="Bills G."/>
            <person name="Bluhm B."/>
            <person name="Cannon C."/>
            <person name="Castanera R."/>
            <person name="Culley D."/>
            <person name="Daum C."/>
            <person name="Ezra D."/>
            <person name="Gonzalez J."/>
            <person name="Henrissat B."/>
            <person name="Kuo A."/>
            <person name="Liang C."/>
            <person name="Lipzen A."/>
            <person name="Lutzoni F."/>
            <person name="Magnuson J."/>
            <person name="Mondo S."/>
            <person name="Nolan M."/>
            <person name="Ohm R."/>
            <person name="Pangilinan J."/>
            <person name="Park H.-J."/>
            <person name="Ramirez L."/>
            <person name="Alfaro M."/>
            <person name="Sun H."/>
            <person name="Tritt A."/>
            <person name="Yoshinaga Y."/>
            <person name="Zwiers L.-H."/>
            <person name="Turgeon B."/>
            <person name="Goodwin S."/>
            <person name="Spatafora J."/>
            <person name="Crous P."/>
            <person name="Grigoriev I."/>
        </authorList>
    </citation>
    <scope>NUCLEOTIDE SEQUENCE</scope>
    <source>
        <strain evidence="2">CBS 133067</strain>
    </source>
</reference>